<evidence type="ECO:0000313" key="1">
    <source>
        <dbReference type="EMBL" id="QEI24541.1"/>
    </source>
</evidence>
<organism evidence="1 2">
    <name type="scientific">Salmonella phage SS5</name>
    <dbReference type="NCBI Taxonomy" id="2592216"/>
    <lineage>
        <taxon>Viruses</taxon>
        <taxon>Duplodnaviria</taxon>
        <taxon>Heunggongvirae</taxon>
        <taxon>Uroviricota</taxon>
        <taxon>Caudoviricetes</taxon>
        <taxon>Sarkviridae</taxon>
        <taxon>Guernseyvirinae</taxon>
        <taxon>Jerseyvirus</taxon>
        <taxon>Jerseyvirus SS5</taxon>
    </lineage>
</organism>
<protein>
    <submittedName>
        <fullName evidence="1">Uncharacterized protein</fullName>
    </submittedName>
</protein>
<dbReference type="Proteomes" id="UP000324077">
    <property type="component" value="Segment"/>
</dbReference>
<evidence type="ECO:0000313" key="2">
    <source>
        <dbReference type="Proteomes" id="UP000324077"/>
    </source>
</evidence>
<dbReference type="EMBL" id="MK972702">
    <property type="protein sequence ID" value="QEI24541.1"/>
    <property type="molecule type" value="Genomic_DNA"/>
</dbReference>
<accession>A0A5C0CE25</accession>
<dbReference type="GeneID" id="79712485"/>
<sequence>MLKKGQLVRCAISHEYYIVLDQKKKMLAVRGVSWGVQGLWTRGM</sequence>
<dbReference type="RefSeq" id="YP_010745762.1">
    <property type="nucleotide sequence ID" value="NC_073169.1"/>
</dbReference>
<proteinExistence type="predicted"/>
<dbReference type="KEGG" id="vg:79712485"/>
<name>A0A5C0CE25_9CAUD</name>
<keyword evidence="2" id="KW-1185">Reference proteome</keyword>
<reference evidence="1 2" key="1">
    <citation type="submission" date="2019-05" db="EMBL/GenBank/DDBJ databases">
        <title>Salmonella bacteriophage diversity and host specificity revealed by physiological characterization and whole genome sequencing.</title>
        <authorList>
            <person name="Fong K."/>
            <person name="Tremblay D."/>
            <person name="Delaquis P."/>
            <person name="Moineau S."/>
            <person name="Goodridge L."/>
            <person name="Levesque R."/>
            <person name="Wang S."/>
        </authorList>
    </citation>
    <scope>NUCLEOTIDE SEQUENCE [LARGE SCALE GENOMIC DNA]</scope>
</reference>